<keyword evidence="1" id="KW-0812">Transmembrane</keyword>
<keyword evidence="1" id="KW-1133">Transmembrane helix</keyword>
<gene>
    <name evidence="2" type="ORF">AXX12_03350</name>
</gene>
<protein>
    <submittedName>
        <fullName evidence="2">Uncharacterized protein</fullName>
    </submittedName>
</protein>
<keyword evidence="1" id="KW-0472">Membrane</keyword>
<comment type="caution">
    <text evidence="2">The sequence shown here is derived from an EMBL/GenBank/DDBJ whole genome shotgun (WGS) entry which is preliminary data.</text>
</comment>
<dbReference type="AlphaFoldDB" id="A0A154BTC4"/>
<dbReference type="EMBL" id="LSGP01000013">
    <property type="protein sequence ID" value="KYZ77182.1"/>
    <property type="molecule type" value="Genomic_DNA"/>
</dbReference>
<feature type="transmembrane region" description="Helical" evidence="1">
    <location>
        <begin position="6"/>
        <end position="22"/>
    </location>
</feature>
<accession>A0A154BTC4</accession>
<organism evidence="2 3">
    <name type="scientific">Anaerosporomusa subterranea</name>
    <dbReference type="NCBI Taxonomy" id="1794912"/>
    <lineage>
        <taxon>Bacteria</taxon>
        <taxon>Bacillati</taxon>
        <taxon>Bacillota</taxon>
        <taxon>Negativicutes</taxon>
        <taxon>Acetonemataceae</taxon>
        <taxon>Anaerosporomusa</taxon>
    </lineage>
</organism>
<sequence>MDDFYIDFFLFFLTGIISRKLIKQQMSAQGLFVNLIIYIALVSTCKFLLRLMDQLVSLDDAIIIITTYPMFAIVLLFVFLIEAYRMVIWVFRKVSNPNDV</sequence>
<reference evidence="2 3" key="1">
    <citation type="submission" date="2016-02" db="EMBL/GenBank/DDBJ databases">
        <title>Anaerosporomusa subterraneum gen. nov., sp. nov., a spore-forming obligate anaerobe isolated from saprolite.</title>
        <authorList>
            <person name="Choi J.K."/>
            <person name="Shah M."/>
            <person name="Yee N."/>
        </authorList>
    </citation>
    <scope>NUCLEOTIDE SEQUENCE [LARGE SCALE GENOMIC DNA]</scope>
    <source>
        <strain evidence="2 3">RU4</strain>
    </source>
</reference>
<keyword evidence="3" id="KW-1185">Reference proteome</keyword>
<name>A0A154BTC4_ANASB</name>
<proteinExistence type="predicted"/>
<evidence type="ECO:0000313" key="3">
    <source>
        <dbReference type="Proteomes" id="UP000076268"/>
    </source>
</evidence>
<evidence type="ECO:0000313" key="2">
    <source>
        <dbReference type="EMBL" id="KYZ77182.1"/>
    </source>
</evidence>
<evidence type="ECO:0000256" key="1">
    <source>
        <dbReference type="SAM" id="Phobius"/>
    </source>
</evidence>
<feature type="transmembrane region" description="Helical" evidence="1">
    <location>
        <begin position="61"/>
        <end position="84"/>
    </location>
</feature>
<feature type="transmembrane region" description="Helical" evidence="1">
    <location>
        <begin position="31"/>
        <end position="49"/>
    </location>
</feature>
<dbReference type="Proteomes" id="UP000076268">
    <property type="component" value="Unassembled WGS sequence"/>
</dbReference>